<dbReference type="InterPro" id="IPR015422">
    <property type="entry name" value="PyrdxlP-dep_Trfase_small"/>
</dbReference>
<comment type="subunit">
    <text evidence="4 11">Homodimer.</text>
</comment>
<comment type="similarity">
    <text evidence="3 11">Belongs to the class-II pyridoxal-phosphate-dependent aminotransferase family. Histidinol-phosphate aminotransferase subfamily.</text>
</comment>
<dbReference type="HAMAP" id="MF_01023">
    <property type="entry name" value="HisC_aminotrans_2"/>
    <property type="match status" value="1"/>
</dbReference>
<dbReference type="Gene3D" id="3.40.640.10">
    <property type="entry name" value="Type I PLP-dependent aspartate aminotransferase-like (Major domain)"/>
    <property type="match status" value="1"/>
</dbReference>
<evidence type="ECO:0000256" key="9">
    <source>
        <dbReference type="ARBA" id="ARBA00023102"/>
    </source>
</evidence>
<evidence type="ECO:0000256" key="3">
    <source>
        <dbReference type="ARBA" id="ARBA00007970"/>
    </source>
</evidence>
<accession>A0A193LGE7</accession>
<dbReference type="Pfam" id="PF00155">
    <property type="entry name" value="Aminotran_1_2"/>
    <property type="match status" value="1"/>
</dbReference>
<gene>
    <name evidence="11" type="primary">hisC</name>
    <name evidence="13" type="ORF">BA177_09695</name>
</gene>
<dbReference type="PANTHER" id="PTHR42885:SF2">
    <property type="entry name" value="HISTIDINOL-PHOSPHATE AMINOTRANSFERASE"/>
    <property type="match status" value="1"/>
</dbReference>
<evidence type="ECO:0000256" key="4">
    <source>
        <dbReference type="ARBA" id="ARBA00011738"/>
    </source>
</evidence>
<evidence type="ECO:0000259" key="12">
    <source>
        <dbReference type="Pfam" id="PF00155"/>
    </source>
</evidence>
<dbReference type="InterPro" id="IPR015424">
    <property type="entry name" value="PyrdxlP-dep_Trfase"/>
</dbReference>
<dbReference type="AlphaFoldDB" id="A0A193LGE7"/>
<feature type="domain" description="Aminotransferase class I/classII large" evidence="12">
    <location>
        <begin position="25"/>
        <end position="339"/>
    </location>
</feature>
<dbReference type="Gene3D" id="3.90.1150.10">
    <property type="entry name" value="Aspartate Aminotransferase, domain 1"/>
    <property type="match status" value="1"/>
</dbReference>
<dbReference type="UniPathway" id="UPA00031">
    <property type="reaction ID" value="UER00012"/>
</dbReference>
<keyword evidence="7 11" id="KW-0808">Transferase</keyword>
<keyword evidence="9 11" id="KW-0368">Histidine biosynthesis</keyword>
<dbReference type="SUPFAM" id="SSF53383">
    <property type="entry name" value="PLP-dependent transferases"/>
    <property type="match status" value="1"/>
</dbReference>
<evidence type="ECO:0000313" key="13">
    <source>
        <dbReference type="EMBL" id="ANO51439.1"/>
    </source>
</evidence>
<dbReference type="EC" id="2.6.1.9" evidence="11"/>
<dbReference type="GO" id="GO:0004400">
    <property type="term" value="F:histidinol-phosphate transaminase activity"/>
    <property type="evidence" value="ECO:0007669"/>
    <property type="project" value="UniProtKB-UniRule"/>
</dbReference>
<evidence type="ECO:0000256" key="5">
    <source>
        <dbReference type="ARBA" id="ARBA00022576"/>
    </source>
</evidence>
<keyword evidence="5 11" id="KW-0032">Aminotransferase</keyword>
<reference evidence="13 14" key="1">
    <citation type="submission" date="2016-06" db="EMBL/GenBank/DDBJ databases">
        <title>Complete genome sequence of a deep-branching marine Gamma Proteobacterium Woeseia oceani type strain XK5.</title>
        <authorList>
            <person name="Mu D."/>
            <person name="Du Z."/>
        </authorList>
    </citation>
    <scope>NUCLEOTIDE SEQUENCE [LARGE SCALE GENOMIC DNA]</scope>
    <source>
        <strain evidence="13 14">XK5</strain>
    </source>
</reference>
<comment type="cofactor">
    <cofactor evidence="1 11">
        <name>pyridoxal 5'-phosphate</name>
        <dbReference type="ChEBI" id="CHEBI:597326"/>
    </cofactor>
</comment>
<evidence type="ECO:0000256" key="8">
    <source>
        <dbReference type="ARBA" id="ARBA00022898"/>
    </source>
</evidence>
<protein>
    <recommendedName>
        <fullName evidence="11">Histidinol-phosphate aminotransferase</fullName>
        <ecNumber evidence="11">2.6.1.9</ecNumber>
    </recommendedName>
    <alternativeName>
        <fullName evidence="11">Imidazole acetol-phosphate transaminase</fullName>
    </alternativeName>
</protein>
<dbReference type="CDD" id="cd00609">
    <property type="entry name" value="AAT_like"/>
    <property type="match status" value="1"/>
</dbReference>
<evidence type="ECO:0000256" key="11">
    <source>
        <dbReference type="HAMAP-Rule" id="MF_01023"/>
    </source>
</evidence>
<keyword evidence="8 11" id="KW-0663">Pyridoxal phosphate</keyword>
<evidence type="ECO:0000256" key="1">
    <source>
        <dbReference type="ARBA" id="ARBA00001933"/>
    </source>
</evidence>
<evidence type="ECO:0000256" key="2">
    <source>
        <dbReference type="ARBA" id="ARBA00005011"/>
    </source>
</evidence>
<dbReference type="OrthoDB" id="9809616at2"/>
<dbReference type="PANTHER" id="PTHR42885">
    <property type="entry name" value="HISTIDINOL-PHOSPHATE AMINOTRANSFERASE-RELATED"/>
    <property type="match status" value="1"/>
</dbReference>
<dbReference type="GO" id="GO:0000105">
    <property type="term" value="P:L-histidine biosynthetic process"/>
    <property type="evidence" value="ECO:0007669"/>
    <property type="project" value="UniProtKB-UniRule"/>
</dbReference>
<dbReference type="InterPro" id="IPR015421">
    <property type="entry name" value="PyrdxlP-dep_Trfase_major"/>
</dbReference>
<evidence type="ECO:0000256" key="10">
    <source>
        <dbReference type="ARBA" id="ARBA00047481"/>
    </source>
</evidence>
<dbReference type="InterPro" id="IPR004839">
    <property type="entry name" value="Aminotransferase_I/II_large"/>
</dbReference>
<dbReference type="KEGG" id="woc:BA177_09695"/>
<dbReference type="RefSeq" id="WP_068615775.1">
    <property type="nucleotide sequence ID" value="NZ_CP016268.1"/>
</dbReference>
<comment type="catalytic activity">
    <reaction evidence="10 11">
        <text>L-histidinol phosphate + 2-oxoglutarate = 3-(imidazol-4-yl)-2-oxopropyl phosphate + L-glutamate</text>
        <dbReference type="Rhea" id="RHEA:23744"/>
        <dbReference type="ChEBI" id="CHEBI:16810"/>
        <dbReference type="ChEBI" id="CHEBI:29985"/>
        <dbReference type="ChEBI" id="CHEBI:57766"/>
        <dbReference type="ChEBI" id="CHEBI:57980"/>
        <dbReference type="EC" id="2.6.1.9"/>
    </reaction>
</comment>
<keyword evidence="6 11" id="KW-0028">Amino-acid biosynthesis</keyword>
<sequence length="354" mass="38578">MSIEQLARPEIARLQAYVTAEQQPDTIRLNANEAPCTPGLDNSDLNRYPQIRPDTIIERLAGLYGVTTQQVMVTRGSSEAIDILIRSFCRAYTDNIVTTTPSFSMYRVYAEMQAAGIVQVPLSLRHFALDTETLLAACTDNSKLIFLCSPNNPSGDLLDHASILQIVKARAGRSVVVVDEAYIEFSDRPSLLSALDDYDNLVILRTLSKAHGLAGLRCGSILAPPATIRLLSAMLPPYAFSTPTTQTVLDALTPEAVAAANALVATTTAERERVRGALETLSPVVKIWPSQSNFLLVQFRDLATVNRALNAARVLIRSFGNDELLSNCARITIGATAENNLLIDTLKNFTETEL</sequence>
<keyword evidence="14" id="KW-1185">Reference proteome</keyword>
<dbReference type="InterPro" id="IPR005861">
    <property type="entry name" value="HisP_aminotrans"/>
</dbReference>
<feature type="modified residue" description="N6-(pyridoxal phosphate)lysine" evidence="11">
    <location>
        <position position="209"/>
    </location>
</feature>
<proteinExistence type="inferred from homology"/>
<evidence type="ECO:0000313" key="14">
    <source>
        <dbReference type="Proteomes" id="UP000092695"/>
    </source>
</evidence>
<dbReference type="NCBIfam" id="TIGR01141">
    <property type="entry name" value="hisC"/>
    <property type="match status" value="1"/>
</dbReference>
<comment type="pathway">
    <text evidence="2 11">Amino-acid biosynthesis; L-histidine biosynthesis; L-histidine from 5-phospho-alpha-D-ribose 1-diphosphate: step 7/9.</text>
</comment>
<evidence type="ECO:0000256" key="6">
    <source>
        <dbReference type="ARBA" id="ARBA00022605"/>
    </source>
</evidence>
<dbReference type="STRING" id="1548547.BA177_09695"/>
<evidence type="ECO:0000256" key="7">
    <source>
        <dbReference type="ARBA" id="ARBA00022679"/>
    </source>
</evidence>
<dbReference type="Proteomes" id="UP000092695">
    <property type="component" value="Chromosome"/>
</dbReference>
<dbReference type="EMBL" id="CP016268">
    <property type="protein sequence ID" value="ANO51439.1"/>
    <property type="molecule type" value="Genomic_DNA"/>
</dbReference>
<dbReference type="GO" id="GO:0030170">
    <property type="term" value="F:pyridoxal phosphate binding"/>
    <property type="evidence" value="ECO:0007669"/>
    <property type="project" value="InterPro"/>
</dbReference>
<name>A0A193LGE7_9GAMM</name>
<organism evidence="13 14">
    <name type="scientific">Woeseia oceani</name>
    <dbReference type="NCBI Taxonomy" id="1548547"/>
    <lineage>
        <taxon>Bacteria</taxon>
        <taxon>Pseudomonadati</taxon>
        <taxon>Pseudomonadota</taxon>
        <taxon>Gammaproteobacteria</taxon>
        <taxon>Woeseiales</taxon>
        <taxon>Woeseiaceae</taxon>
        <taxon>Woeseia</taxon>
    </lineage>
</organism>